<proteinExistence type="predicted"/>
<accession>A0A402AV49</accession>
<dbReference type="Proteomes" id="UP000287188">
    <property type="component" value="Unassembled WGS sequence"/>
</dbReference>
<evidence type="ECO:0000313" key="1">
    <source>
        <dbReference type="EMBL" id="GCE22964.1"/>
    </source>
</evidence>
<dbReference type="RefSeq" id="WP_126556477.1">
    <property type="nucleotide sequence ID" value="NZ_BIFS01000002.1"/>
</dbReference>
<dbReference type="EMBL" id="BIFS01000002">
    <property type="protein sequence ID" value="GCE22964.1"/>
    <property type="molecule type" value="Genomic_DNA"/>
</dbReference>
<comment type="caution">
    <text evidence="1">The sequence shown here is derived from an EMBL/GenBank/DDBJ whole genome shotgun (WGS) entry which is preliminary data.</text>
</comment>
<protein>
    <submittedName>
        <fullName evidence="1">Uncharacterized protein</fullName>
    </submittedName>
</protein>
<dbReference type="AlphaFoldDB" id="A0A402AV49"/>
<gene>
    <name evidence="1" type="ORF">KDK_67640</name>
</gene>
<evidence type="ECO:0000313" key="2">
    <source>
        <dbReference type="Proteomes" id="UP000287188"/>
    </source>
</evidence>
<dbReference type="OrthoDB" id="164719at2"/>
<reference evidence="2" key="1">
    <citation type="submission" date="2018-12" db="EMBL/GenBank/DDBJ databases">
        <title>Tengunoibacter tsumagoiensis gen. nov., sp. nov., Dictyobacter kobayashii sp. nov., D. alpinus sp. nov., and D. joshuensis sp. nov. and description of Dictyobacteraceae fam. nov. within the order Ktedonobacterales isolated from Tengu-no-mugimeshi.</title>
        <authorList>
            <person name="Wang C.M."/>
            <person name="Zheng Y."/>
            <person name="Sakai Y."/>
            <person name="Toyoda A."/>
            <person name="Minakuchi Y."/>
            <person name="Abe K."/>
            <person name="Yokota A."/>
            <person name="Yabe S."/>
        </authorList>
    </citation>
    <scope>NUCLEOTIDE SEQUENCE [LARGE SCALE GENOMIC DNA]</scope>
    <source>
        <strain evidence="2">Uno11</strain>
    </source>
</reference>
<sequence>MFEDDELDTLRDGVIINRSQFNDDEDDNAPRGITSGNVLRCPRCHRTRGYRPIRVLNGVQGQRCLSCGTNLVQCSHCQQFTILPRLIRNALLTCQHCGNKLA</sequence>
<organism evidence="1 2">
    <name type="scientific">Dictyobacter kobayashii</name>
    <dbReference type="NCBI Taxonomy" id="2014872"/>
    <lineage>
        <taxon>Bacteria</taxon>
        <taxon>Bacillati</taxon>
        <taxon>Chloroflexota</taxon>
        <taxon>Ktedonobacteria</taxon>
        <taxon>Ktedonobacterales</taxon>
        <taxon>Dictyobacteraceae</taxon>
        <taxon>Dictyobacter</taxon>
    </lineage>
</organism>
<keyword evidence="2" id="KW-1185">Reference proteome</keyword>
<name>A0A402AV49_9CHLR</name>